<keyword evidence="3" id="KW-1185">Reference proteome</keyword>
<dbReference type="AlphaFoldDB" id="A0A3P7ILA0"/>
<evidence type="ECO:0000256" key="1">
    <source>
        <dbReference type="SAM" id="MobiDB-lite"/>
    </source>
</evidence>
<gene>
    <name evidence="2" type="ORF">SVUK_LOCUS315</name>
</gene>
<feature type="compositionally biased region" description="Polar residues" evidence="1">
    <location>
        <begin position="171"/>
        <end position="183"/>
    </location>
</feature>
<feature type="non-terminal residue" evidence="2">
    <location>
        <position position="355"/>
    </location>
</feature>
<proteinExistence type="predicted"/>
<dbReference type="EMBL" id="UYYB01000501">
    <property type="protein sequence ID" value="VDM65317.1"/>
    <property type="molecule type" value="Genomic_DNA"/>
</dbReference>
<feature type="compositionally biased region" description="Basic and acidic residues" evidence="1">
    <location>
        <begin position="260"/>
        <end position="278"/>
    </location>
</feature>
<sequence>MSRLTLINALPEGPPIRSVFPRAFSPLLSWEVTGSRSDAISKKLAEDLVAPQSLDSSTVQEGLVNKDHDTESQIDTMLDAPKMPDALSPAYSSKLPWEITGRNEAESTLPEGPTDRDHASKTHVVRRIVLGTKLLSPSNEDNMENRLNPIQSVPGQDAVQHTDIGGPPSYPKSSGTIHSPSSAQADLVASNITTTAQPGGAYQHPQGKEVDFLPSTSSKELSRPSVSTESNTDLGDIKITPIEAHVPADSPSEGDVVTLRGEEEKGGEERGSLLEERSITNNKGSDKSGQSKQKKEFVSVEDEGEAEESADKERDRPGNTSAEANEDPVDFMSENDALLPHDGQTDSKRAELDNA</sequence>
<feature type="region of interest" description="Disordered" evidence="1">
    <location>
        <begin position="135"/>
        <end position="183"/>
    </location>
</feature>
<feature type="compositionally biased region" description="Basic and acidic residues" evidence="1">
    <location>
        <begin position="343"/>
        <end position="355"/>
    </location>
</feature>
<feature type="region of interest" description="Disordered" evidence="1">
    <location>
        <begin position="105"/>
        <end position="124"/>
    </location>
</feature>
<dbReference type="OrthoDB" id="10671462at2759"/>
<feature type="region of interest" description="Disordered" evidence="1">
    <location>
        <begin position="195"/>
        <end position="355"/>
    </location>
</feature>
<reference evidence="2 3" key="1">
    <citation type="submission" date="2018-11" db="EMBL/GenBank/DDBJ databases">
        <authorList>
            <consortium name="Pathogen Informatics"/>
        </authorList>
    </citation>
    <scope>NUCLEOTIDE SEQUENCE [LARGE SCALE GENOMIC DNA]</scope>
</reference>
<feature type="compositionally biased region" description="Polar residues" evidence="1">
    <location>
        <begin position="214"/>
        <end position="233"/>
    </location>
</feature>
<evidence type="ECO:0000313" key="2">
    <source>
        <dbReference type="EMBL" id="VDM65317.1"/>
    </source>
</evidence>
<feature type="compositionally biased region" description="Acidic residues" evidence="1">
    <location>
        <begin position="299"/>
        <end position="308"/>
    </location>
</feature>
<protein>
    <submittedName>
        <fullName evidence="2">Uncharacterized protein</fullName>
    </submittedName>
</protein>
<organism evidence="2 3">
    <name type="scientific">Strongylus vulgaris</name>
    <name type="common">Blood worm</name>
    <dbReference type="NCBI Taxonomy" id="40348"/>
    <lineage>
        <taxon>Eukaryota</taxon>
        <taxon>Metazoa</taxon>
        <taxon>Ecdysozoa</taxon>
        <taxon>Nematoda</taxon>
        <taxon>Chromadorea</taxon>
        <taxon>Rhabditida</taxon>
        <taxon>Rhabditina</taxon>
        <taxon>Rhabditomorpha</taxon>
        <taxon>Strongyloidea</taxon>
        <taxon>Strongylidae</taxon>
        <taxon>Strongylus</taxon>
    </lineage>
</organism>
<name>A0A3P7ILA0_STRVU</name>
<accession>A0A3P7ILA0</accession>
<evidence type="ECO:0000313" key="3">
    <source>
        <dbReference type="Proteomes" id="UP000270094"/>
    </source>
</evidence>
<dbReference type="Proteomes" id="UP000270094">
    <property type="component" value="Unassembled WGS sequence"/>
</dbReference>